<dbReference type="PANTHER" id="PTHR10302">
    <property type="entry name" value="SINGLE-STRANDED DNA-BINDING PROTEIN"/>
    <property type="match status" value="1"/>
</dbReference>
<dbReference type="GO" id="GO:0009295">
    <property type="term" value="C:nucleoid"/>
    <property type="evidence" value="ECO:0007669"/>
    <property type="project" value="TreeGrafter"/>
</dbReference>
<evidence type="ECO:0000256" key="3">
    <source>
        <dbReference type="PIRNR" id="PIRNR002070"/>
    </source>
</evidence>
<protein>
    <recommendedName>
        <fullName evidence="2 3">Single-stranded DNA-binding protein</fullName>
        <shortName evidence="2">SSB</shortName>
    </recommendedName>
</protein>
<evidence type="ECO:0000256" key="2">
    <source>
        <dbReference type="HAMAP-Rule" id="MF_00984"/>
    </source>
</evidence>
<dbReference type="PIRSF" id="PIRSF002070">
    <property type="entry name" value="SSB"/>
    <property type="match status" value="1"/>
</dbReference>
<reference evidence="5" key="2">
    <citation type="journal article" date="2021" name="PeerJ">
        <title>Extensive microbial diversity within the chicken gut microbiome revealed by metagenomics and culture.</title>
        <authorList>
            <person name="Gilroy R."/>
            <person name="Ravi A."/>
            <person name="Getino M."/>
            <person name="Pursley I."/>
            <person name="Horton D.L."/>
            <person name="Alikhan N.F."/>
            <person name="Baker D."/>
            <person name="Gharbi K."/>
            <person name="Hall N."/>
            <person name="Watson M."/>
            <person name="Adriaenssens E.M."/>
            <person name="Foster-Nyarko E."/>
            <person name="Jarju S."/>
            <person name="Secka A."/>
            <person name="Antonio M."/>
            <person name="Oren A."/>
            <person name="Chaudhuri R.R."/>
            <person name="La Ragione R."/>
            <person name="Hildebrand F."/>
            <person name="Pallen M.J."/>
        </authorList>
    </citation>
    <scope>NUCLEOTIDE SEQUENCE</scope>
    <source>
        <strain evidence="5">ChiSxjej2B14-6234</strain>
    </source>
</reference>
<feature type="short sequence motif" description="Important for interaction with partner proteins" evidence="2">
    <location>
        <begin position="143"/>
        <end position="148"/>
    </location>
</feature>
<keyword evidence="2" id="KW-0234">DNA repair</keyword>
<dbReference type="NCBIfam" id="TIGR00621">
    <property type="entry name" value="ssb"/>
    <property type="match status" value="1"/>
</dbReference>
<dbReference type="InterPro" id="IPR000424">
    <property type="entry name" value="Primosome_PriB/ssb"/>
</dbReference>
<dbReference type="InterPro" id="IPR012340">
    <property type="entry name" value="NA-bd_OB-fold"/>
</dbReference>
<dbReference type="CDD" id="cd04496">
    <property type="entry name" value="SSB_OBF"/>
    <property type="match status" value="1"/>
</dbReference>
<keyword evidence="1 2" id="KW-0238">DNA-binding</keyword>
<dbReference type="GO" id="GO:0006260">
    <property type="term" value="P:DNA replication"/>
    <property type="evidence" value="ECO:0007669"/>
    <property type="project" value="UniProtKB-UniRule"/>
</dbReference>
<dbReference type="GO" id="GO:0006281">
    <property type="term" value="P:DNA repair"/>
    <property type="evidence" value="ECO:0007669"/>
    <property type="project" value="UniProtKB-UniRule"/>
</dbReference>
<dbReference type="EMBL" id="DVFJ01000030">
    <property type="protein sequence ID" value="HIQ72221.1"/>
    <property type="molecule type" value="Genomic_DNA"/>
</dbReference>
<evidence type="ECO:0000313" key="6">
    <source>
        <dbReference type="Proteomes" id="UP000886887"/>
    </source>
</evidence>
<gene>
    <name evidence="5" type="ORF">IAB73_08460</name>
</gene>
<feature type="compositionally biased region" description="Low complexity" evidence="4">
    <location>
        <begin position="117"/>
        <end position="129"/>
    </location>
</feature>
<proteinExistence type="inferred from homology"/>
<dbReference type="PANTHER" id="PTHR10302:SF27">
    <property type="entry name" value="SINGLE-STRANDED DNA-BINDING PROTEIN"/>
    <property type="match status" value="1"/>
</dbReference>
<comment type="subunit">
    <text evidence="2">Homotetramer.</text>
</comment>
<dbReference type="GO" id="GO:0006310">
    <property type="term" value="P:DNA recombination"/>
    <property type="evidence" value="ECO:0007669"/>
    <property type="project" value="UniProtKB-UniRule"/>
</dbReference>
<dbReference type="Gene3D" id="2.40.50.140">
    <property type="entry name" value="Nucleic acid-binding proteins"/>
    <property type="match status" value="1"/>
</dbReference>
<sequence>MNKVFLIGNLTRDPELRTTQSGISVCSFSIAVNRRFRNQQTGQQETDFINITAWRQLGELCARYLSKGRKVAVCGAIQTRTYEAQDGSKRSAFEVVADDVEFLTPAPQQQAGGEYRPAPQHAPAPAAAPSFTPSESGFTQVDDDELPF</sequence>
<organism evidence="5 6">
    <name type="scientific">Candidatus Onthenecus intestinigallinarum</name>
    <dbReference type="NCBI Taxonomy" id="2840875"/>
    <lineage>
        <taxon>Bacteria</taxon>
        <taxon>Bacillati</taxon>
        <taxon>Bacillota</taxon>
        <taxon>Clostridia</taxon>
        <taxon>Eubacteriales</taxon>
        <taxon>Candidatus Onthenecus</taxon>
    </lineage>
</organism>
<keyword evidence="2" id="KW-0227">DNA damage</keyword>
<dbReference type="Pfam" id="PF00436">
    <property type="entry name" value="SSB"/>
    <property type="match status" value="1"/>
</dbReference>
<evidence type="ECO:0000256" key="4">
    <source>
        <dbReference type="SAM" id="MobiDB-lite"/>
    </source>
</evidence>
<dbReference type="AlphaFoldDB" id="A0A9D0ZAH5"/>
<feature type="region of interest" description="Disordered" evidence="4">
    <location>
        <begin position="106"/>
        <end position="148"/>
    </location>
</feature>
<comment type="function">
    <text evidence="2">Plays an important role in DNA replication, recombination and repair. Binds to ssDNA and to an array of partner proteins to recruit them to their sites of action during DNA metabolism.</text>
</comment>
<dbReference type="SUPFAM" id="SSF50249">
    <property type="entry name" value="Nucleic acid-binding proteins"/>
    <property type="match status" value="1"/>
</dbReference>
<reference evidence="5" key="1">
    <citation type="submission" date="2020-10" db="EMBL/GenBank/DDBJ databases">
        <authorList>
            <person name="Gilroy R."/>
        </authorList>
    </citation>
    <scope>NUCLEOTIDE SEQUENCE</scope>
    <source>
        <strain evidence="5">ChiSxjej2B14-6234</strain>
    </source>
</reference>
<evidence type="ECO:0000313" key="5">
    <source>
        <dbReference type="EMBL" id="HIQ72221.1"/>
    </source>
</evidence>
<comment type="caution">
    <text evidence="2">Lacks conserved residue(s) required for the propagation of feature annotation.</text>
</comment>
<dbReference type="InterPro" id="IPR011344">
    <property type="entry name" value="ssDNA-bd"/>
</dbReference>
<keyword evidence="2" id="KW-0235">DNA replication</keyword>
<dbReference type="GO" id="GO:0003697">
    <property type="term" value="F:single-stranded DNA binding"/>
    <property type="evidence" value="ECO:0007669"/>
    <property type="project" value="UniProtKB-UniRule"/>
</dbReference>
<name>A0A9D0ZAH5_9FIRM</name>
<dbReference type="Proteomes" id="UP000886887">
    <property type="component" value="Unassembled WGS sequence"/>
</dbReference>
<dbReference type="HAMAP" id="MF_00984">
    <property type="entry name" value="SSB"/>
    <property type="match status" value="1"/>
</dbReference>
<keyword evidence="2" id="KW-0233">DNA recombination</keyword>
<accession>A0A9D0ZAH5</accession>
<comment type="caution">
    <text evidence="5">The sequence shown here is derived from an EMBL/GenBank/DDBJ whole genome shotgun (WGS) entry which is preliminary data.</text>
</comment>
<dbReference type="PROSITE" id="PS50935">
    <property type="entry name" value="SSB"/>
    <property type="match status" value="1"/>
</dbReference>
<evidence type="ECO:0000256" key="1">
    <source>
        <dbReference type="ARBA" id="ARBA00023125"/>
    </source>
</evidence>